<dbReference type="Gramene" id="KQL30722">
    <property type="protein sequence ID" value="KQL30722"/>
    <property type="gene ID" value="SETIT_020565mg"/>
</dbReference>
<reference evidence="2" key="1">
    <citation type="journal article" date="2012" name="Nat. Biotechnol.">
        <title>Reference genome sequence of the model plant Setaria.</title>
        <authorList>
            <person name="Bennetzen J.L."/>
            <person name="Schmutz J."/>
            <person name="Wang H."/>
            <person name="Percifield R."/>
            <person name="Hawkins J."/>
            <person name="Pontaroli A.C."/>
            <person name="Estep M."/>
            <person name="Feng L."/>
            <person name="Vaughn J.N."/>
            <person name="Grimwood J."/>
            <person name="Jenkins J."/>
            <person name="Barry K."/>
            <person name="Lindquist E."/>
            <person name="Hellsten U."/>
            <person name="Deshpande S."/>
            <person name="Wang X."/>
            <person name="Wu X."/>
            <person name="Mitros T."/>
            <person name="Triplett J."/>
            <person name="Yang X."/>
            <person name="Ye C.Y."/>
            <person name="Mauro-Herrera M."/>
            <person name="Wang L."/>
            <person name="Li P."/>
            <person name="Sharma M."/>
            <person name="Sharma R."/>
            <person name="Ronald P.C."/>
            <person name="Panaud O."/>
            <person name="Kellogg E.A."/>
            <person name="Brutnell T.P."/>
            <person name="Doust A.N."/>
            <person name="Tuskan G.A."/>
            <person name="Rokhsar D."/>
            <person name="Devos K.M."/>
        </authorList>
    </citation>
    <scope>NUCLEOTIDE SEQUENCE [LARGE SCALE GENOMIC DNA]</scope>
    <source>
        <strain evidence="2">cv. Yugu1</strain>
    </source>
</reference>
<dbReference type="EMBL" id="AGNK02000460">
    <property type="status" value="NOT_ANNOTATED_CDS"/>
    <property type="molecule type" value="Genomic_DNA"/>
</dbReference>
<dbReference type="InParanoid" id="K3Z1Z7"/>
<reference evidence="1" key="2">
    <citation type="submission" date="2018-08" db="UniProtKB">
        <authorList>
            <consortium name="EnsemblPlants"/>
        </authorList>
    </citation>
    <scope>IDENTIFICATION</scope>
    <source>
        <strain evidence="1">Yugu1</strain>
    </source>
</reference>
<dbReference type="AlphaFoldDB" id="K3Z1Z7"/>
<evidence type="ECO:0000313" key="2">
    <source>
        <dbReference type="Proteomes" id="UP000004995"/>
    </source>
</evidence>
<name>K3Z1Z7_SETIT</name>
<dbReference type="EnsemblPlants" id="KQL30722">
    <property type="protein sequence ID" value="KQL30722"/>
    <property type="gene ID" value="SETIT_020565mg"/>
</dbReference>
<protein>
    <submittedName>
        <fullName evidence="1">Uncharacterized protein</fullName>
    </submittedName>
</protein>
<dbReference type="Proteomes" id="UP000004995">
    <property type="component" value="Unassembled WGS sequence"/>
</dbReference>
<keyword evidence="2" id="KW-1185">Reference proteome</keyword>
<sequence length="36" mass="4178">MCSGRAYIQLHKGRAYIQLYKGLLDQRCTSALLHRL</sequence>
<proteinExistence type="predicted"/>
<evidence type="ECO:0000313" key="1">
    <source>
        <dbReference type="EnsemblPlants" id="KQL30722"/>
    </source>
</evidence>
<dbReference type="HOGENOM" id="CLU_3360552_0_0_1"/>
<accession>K3Z1Z7</accession>
<organism evidence="1 2">
    <name type="scientific">Setaria italica</name>
    <name type="common">Foxtail millet</name>
    <name type="synonym">Panicum italicum</name>
    <dbReference type="NCBI Taxonomy" id="4555"/>
    <lineage>
        <taxon>Eukaryota</taxon>
        <taxon>Viridiplantae</taxon>
        <taxon>Streptophyta</taxon>
        <taxon>Embryophyta</taxon>
        <taxon>Tracheophyta</taxon>
        <taxon>Spermatophyta</taxon>
        <taxon>Magnoliopsida</taxon>
        <taxon>Liliopsida</taxon>
        <taxon>Poales</taxon>
        <taxon>Poaceae</taxon>
        <taxon>PACMAD clade</taxon>
        <taxon>Panicoideae</taxon>
        <taxon>Panicodae</taxon>
        <taxon>Paniceae</taxon>
        <taxon>Cenchrinae</taxon>
        <taxon>Setaria</taxon>
    </lineage>
</organism>